<dbReference type="InterPro" id="IPR005468">
    <property type="entry name" value="Avidin/str"/>
</dbReference>
<dbReference type="EMBL" id="VYZT01059507">
    <property type="protein sequence ID" value="NXS37455.1"/>
    <property type="molecule type" value="Genomic_DNA"/>
</dbReference>
<dbReference type="PRINTS" id="PR00709">
    <property type="entry name" value="AVIDIN"/>
</dbReference>
<comment type="subunit">
    <text evidence="9">Homotetramer.</text>
</comment>
<keyword evidence="3 9" id="KW-0964">Secreted</keyword>
<dbReference type="GO" id="GO:0009374">
    <property type="term" value="F:biotin binding"/>
    <property type="evidence" value="ECO:0007669"/>
    <property type="project" value="UniProtKB-UniRule"/>
</dbReference>
<keyword evidence="6 9" id="KW-0325">Glycoprotein</keyword>
<evidence type="ECO:0000256" key="8">
    <source>
        <dbReference type="PIRSR" id="PIRSR605468-51"/>
    </source>
</evidence>
<dbReference type="PROSITE" id="PS51326">
    <property type="entry name" value="AVIDIN_2"/>
    <property type="match status" value="1"/>
</dbReference>
<feature type="disulfide bond" evidence="8">
    <location>
        <begin position="25"/>
        <end position="104"/>
    </location>
</feature>
<evidence type="ECO:0000256" key="7">
    <source>
        <dbReference type="ARBA" id="ARBA00023267"/>
    </source>
</evidence>
<organism evidence="10 11">
    <name type="scientific">Pomatostomus ruficeps</name>
    <name type="common">Chestnut-crowned babbler</name>
    <dbReference type="NCBI Taxonomy" id="9176"/>
    <lineage>
        <taxon>Eukaryota</taxon>
        <taxon>Metazoa</taxon>
        <taxon>Chordata</taxon>
        <taxon>Craniata</taxon>
        <taxon>Vertebrata</taxon>
        <taxon>Euteleostomi</taxon>
        <taxon>Archelosauria</taxon>
        <taxon>Archosauria</taxon>
        <taxon>Dinosauria</taxon>
        <taxon>Saurischia</taxon>
        <taxon>Theropoda</taxon>
        <taxon>Coelurosauria</taxon>
        <taxon>Aves</taxon>
        <taxon>Neognathae</taxon>
        <taxon>Neoaves</taxon>
        <taxon>Telluraves</taxon>
        <taxon>Australaves</taxon>
        <taxon>Passeriformes</taxon>
        <taxon>Sylvioidea</taxon>
        <taxon>Timaliidae</taxon>
        <taxon>Pomatostomus</taxon>
    </lineage>
</organism>
<sequence>MVQATPFLLVILLALGAHGISTEKCIMTGCCVNDLGSNMTILNVTEKGDFNGTYYTAVSGTTKKIEESPLLESQQLTNPLNQPTFGFTVHWNFTDSISVFMGQCFMEETQKEVLRTMWLLRLHADKRGDNWNAT</sequence>
<keyword evidence="4 9" id="KW-0732">Signal</keyword>
<dbReference type="Proteomes" id="UP000583496">
    <property type="component" value="Unassembled WGS sequence"/>
</dbReference>
<proteinExistence type="inferred from homology"/>
<dbReference type="PANTHER" id="PTHR34399:SF3">
    <property type="entry name" value="AVID PROTEIN-RELATED"/>
    <property type="match status" value="1"/>
</dbReference>
<evidence type="ECO:0000256" key="3">
    <source>
        <dbReference type="ARBA" id="ARBA00022525"/>
    </source>
</evidence>
<evidence type="ECO:0000256" key="6">
    <source>
        <dbReference type="ARBA" id="ARBA00023180"/>
    </source>
</evidence>
<comment type="function">
    <text evidence="9">Forms a strong non-covalent specific complex with biotin.</text>
</comment>
<comment type="caution">
    <text evidence="10">The sequence shown here is derived from an EMBL/GenBank/DDBJ whole genome shotgun (WGS) entry which is preliminary data.</text>
</comment>
<evidence type="ECO:0000256" key="4">
    <source>
        <dbReference type="ARBA" id="ARBA00022729"/>
    </source>
</evidence>
<dbReference type="PANTHER" id="PTHR34399">
    <property type="entry name" value="AVIDIN-RELATED"/>
    <property type="match status" value="1"/>
</dbReference>
<name>A0A7L2TW19_POMRU</name>
<evidence type="ECO:0000313" key="10">
    <source>
        <dbReference type="EMBL" id="NXS37455.1"/>
    </source>
</evidence>
<accession>A0A7L2TW19</accession>
<dbReference type="Gene3D" id="2.40.128.30">
    <property type="entry name" value="Avidin-like"/>
    <property type="match status" value="1"/>
</dbReference>
<protein>
    <recommendedName>
        <fullName evidence="9">Avidin</fullName>
    </recommendedName>
</protein>
<dbReference type="GO" id="GO:0005576">
    <property type="term" value="C:extracellular region"/>
    <property type="evidence" value="ECO:0007669"/>
    <property type="project" value="UniProtKB-SubCell"/>
</dbReference>
<reference evidence="10 11" key="1">
    <citation type="submission" date="2019-09" db="EMBL/GenBank/DDBJ databases">
        <title>Bird 10,000 Genomes (B10K) Project - Family phase.</title>
        <authorList>
            <person name="Zhang G."/>
        </authorList>
    </citation>
    <scope>NUCLEOTIDE SEQUENCE [LARGE SCALE GENOMIC DNA]</scope>
    <source>
        <strain evidence="10">B10K-DU-002-71</strain>
        <tissue evidence="10">Muscle</tissue>
    </source>
</reference>
<feature type="non-terminal residue" evidence="10">
    <location>
        <position position="134"/>
    </location>
</feature>
<evidence type="ECO:0000256" key="1">
    <source>
        <dbReference type="ARBA" id="ARBA00004613"/>
    </source>
</evidence>
<dbReference type="Pfam" id="PF01382">
    <property type="entry name" value="Avidin"/>
    <property type="match status" value="1"/>
</dbReference>
<evidence type="ECO:0000256" key="2">
    <source>
        <dbReference type="ARBA" id="ARBA00006297"/>
    </source>
</evidence>
<comment type="similarity">
    <text evidence="2 9">Belongs to the avidin/streptavidin family.</text>
</comment>
<evidence type="ECO:0000256" key="5">
    <source>
        <dbReference type="ARBA" id="ARBA00023157"/>
    </source>
</evidence>
<dbReference type="AlphaFoldDB" id="A0A7L2TW19"/>
<feature type="non-terminal residue" evidence="10">
    <location>
        <position position="1"/>
    </location>
</feature>
<evidence type="ECO:0000256" key="9">
    <source>
        <dbReference type="RuleBase" id="RU369114"/>
    </source>
</evidence>
<dbReference type="InterPro" id="IPR005469">
    <property type="entry name" value="Avidin"/>
</dbReference>
<feature type="chain" id="PRO_5041482224" description="Avidin" evidence="9">
    <location>
        <begin position="23"/>
        <end position="134"/>
    </location>
</feature>
<dbReference type="OrthoDB" id="2821340at2759"/>
<keyword evidence="7 9" id="KW-0092">Biotin</keyword>
<gene>
    <name evidence="10" type="primary">Avd_5</name>
    <name evidence="10" type="ORF">POSRUF_R03549</name>
</gene>
<feature type="signal peptide" evidence="9">
    <location>
        <begin position="1"/>
        <end position="22"/>
    </location>
</feature>
<dbReference type="SUPFAM" id="SSF50876">
    <property type="entry name" value="Avidin/streptavidin"/>
    <property type="match status" value="1"/>
</dbReference>
<comment type="subcellular location">
    <subcellularLocation>
        <location evidence="1 9">Secreted</location>
    </subcellularLocation>
</comment>
<dbReference type="InterPro" id="IPR036896">
    <property type="entry name" value="Avidin-like_sf"/>
</dbReference>
<evidence type="ECO:0000313" key="11">
    <source>
        <dbReference type="Proteomes" id="UP000583496"/>
    </source>
</evidence>
<dbReference type="InterPro" id="IPR051764">
    <property type="entry name" value="Avidin/Streptavidin-rel"/>
</dbReference>
<keyword evidence="5 8" id="KW-1015">Disulfide bond</keyword>
<keyword evidence="11" id="KW-1185">Reference proteome</keyword>